<evidence type="ECO:0000313" key="2">
    <source>
        <dbReference type="EMBL" id="TNN54823.1"/>
    </source>
</evidence>
<sequence length="146" mass="16267">MEPLRAGSYLFIISGGATPTSQNDATVAVHHAAVTNSSTLCQTTHIYETLHRFLEAQHPVTRLKRTYDLKTRLPPDVEVYQSNLEKRALNAPRVSPTCRPSVTKTIQTQTPAEHSGDNKQRKHTHRCYDNTTAVAAELSMEVEITV</sequence>
<dbReference type="AlphaFoldDB" id="A0A4Z2GPX5"/>
<reference evidence="2 3" key="1">
    <citation type="submission" date="2019-03" db="EMBL/GenBank/DDBJ databases">
        <title>First draft genome of Liparis tanakae, snailfish: a comprehensive survey of snailfish specific genes.</title>
        <authorList>
            <person name="Kim W."/>
            <person name="Song I."/>
            <person name="Jeong J.-H."/>
            <person name="Kim D."/>
            <person name="Kim S."/>
            <person name="Ryu S."/>
            <person name="Song J.Y."/>
            <person name="Lee S.K."/>
        </authorList>
    </citation>
    <scope>NUCLEOTIDE SEQUENCE [LARGE SCALE GENOMIC DNA]</scope>
    <source>
        <tissue evidence="2">Muscle</tissue>
    </source>
</reference>
<gene>
    <name evidence="2" type="ORF">EYF80_034942</name>
</gene>
<comment type="caution">
    <text evidence="2">The sequence shown here is derived from an EMBL/GenBank/DDBJ whole genome shotgun (WGS) entry which is preliminary data.</text>
</comment>
<protein>
    <submittedName>
        <fullName evidence="2">Uncharacterized protein</fullName>
    </submittedName>
</protein>
<feature type="region of interest" description="Disordered" evidence="1">
    <location>
        <begin position="91"/>
        <end position="125"/>
    </location>
</feature>
<organism evidence="2 3">
    <name type="scientific">Liparis tanakae</name>
    <name type="common">Tanaka's snailfish</name>
    <dbReference type="NCBI Taxonomy" id="230148"/>
    <lineage>
        <taxon>Eukaryota</taxon>
        <taxon>Metazoa</taxon>
        <taxon>Chordata</taxon>
        <taxon>Craniata</taxon>
        <taxon>Vertebrata</taxon>
        <taxon>Euteleostomi</taxon>
        <taxon>Actinopterygii</taxon>
        <taxon>Neopterygii</taxon>
        <taxon>Teleostei</taxon>
        <taxon>Neoteleostei</taxon>
        <taxon>Acanthomorphata</taxon>
        <taxon>Eupercaria</taxon>
        <taxon>Perciformes</taxon>
        <taxon>Cottioidei</taxon>
        <taxon>Cottales</taxon>
        <taxon>Liparidae</taxon>
        <taxon>Liparis</taxon>
    </lineage>
</organism>
<evidence type="ECO:0000313" key="3">
    <source>
        <dbReference type="Proteomes" id="UP000314294"/>
    </source>
</evidence>
<evidence type="ECO:0000256" key="1">
    <source>
        <dbReference type="SAM" id="MobiDB-lite"/>
    </source>
</evidence>
<proteinExistence type="predicted"/>
<dbReference type="EMBL" id="SRLO01000473">
    <property type="protein sequence ID" value="TNN54823.1"/>
    <property type="molecule type" value="Genomic_DNA"/>
</dbReference>
<keyword evidence="3" id="KW-1185">Reference proteome</keyword>
<dbReference type="Proteomes" id="UP000314294">
    <property type="component" value="Unassembled WGS sequence"/>
</dbReference>
<feature type="compositionally biased region" description="Polar residues" evidence="1">
    <location>
        <begin position="98"/>
        <end position="112"/>
    </location>
</feature>
<name>A0A4Z2GPX5_9TELE</name>
<accession>A0A4Z2GPX5</accession>